<dbReference type="SUPFAM" id="SSF54695">
    <property type="entry name" value="POZ domain"/>
    <property type="match status" value="1"/>
</dbReference>
<dbReference type="OrthoDB" id="6359943at2759"/>
<protein>
    <recommendedName>
        <fullName evidence="2">BTB domain-containing protein</fullName>
    </recommendedName>
</protein>
<dbReference type="STRING" id="1097556.R4XAQ5"/>
<dbReference type="SMART" id="SM00225">
    <property type="entry name" value="BTB"/>
    <property type="match status" value="1"/>
</dbReference>
<keyword evidence="4" id="KW-1185">Reference proteome</keyword>
<dbReference type="InterPro" id="IPR000210">
    <property type="entry name" value="BTB/POZ_dom"/>
</dbReference>
<sequence length="581" mass="65687">MIEELTASDTVPQEIETRRQSIAGFRSVFSGTPRASRFASESPYSTPHKEPDDPSWPTRQVSFTSQLGALEDRVPRFPIINTSPRRNVSRVVSSKIDDHIYTRGFLEGACSDIQIQAFEKTFSLHRIILDRSPFFSMMFSGPWRDSDSRSMELKFDDSNITCTAFDFALARLYGKQGELDSIDCLSLLATAAYLDMSELQEQCTNWLLRHLTAESITAVVKFVTGKSTYGIHSDRIREAAKALLYRDAYDMTPEELIDIPGEMLAEVIASDGFFCPSEIDRYNYLIESISYRKKHVEDVEMLEEVLKYGIHYMHMSQTELKKIMKDGLVDENILYKALWNQVELKEEIEEAISPILGTTQTEETDYPVPFDDTCYIGDPLLSPPVLASPPEAPSYSIFPPFRFSAEFERISDLKEDTRVYSHTVFYAGSYWNIYIHNKVRARKSRQLGVYLHRVEIKGQMSPGEALSSSPRSQGELSAPSTSPDAKDAHGIPLGAIAEAKRPYVDQRSTISTYFKIYCPSRKGTSKVGVTEFRSAPDEFHRSQSWGWKSRGLCAYDEREVIEGEGSGEIAGLKFMVVLGVV</sequence>
<dbReference type="EMBL" id="CAHR02000111">
    <property type="protein sequence ID" value="CCG82934.1"/>
    <property type="molecule type" value="Genomic_DNA"/>
</dbReference>
<proteinExistence type="predicted"/>
<organism evidence="3 4">
    <name type="scientific">Taphrina deformans (strain PYCC 5710 / ATCC 11124 / CBS 356.35 / IMI 108563 / JCM 9778 / NBRC 8474)</name>
    <name type="common">Peach leaf curl fungus</name>
    <name type="synonym">Lalaria deformans</name>
    <dbReference type="NCBI Taxonomy" id="1097556"/>
    <lineage>
        <taxon>Eukaryota</taxon>
        <taxon>Fungi</taxon>
        <taxon>Dikarya</taxon>
        <taxon>Ascomycota</taxon>
        <taxon>Taphrinomycotina</taxon>
        <taxon>Taphrinomycetes</taxon>
        <taxon>Taphrinales</taxon>
        <taxon>Taphrinaceae</taxon>
        <taxon>Taphrina</taxon>
    </lineage>
</organism>
<reference evidence="3 4" key="1">
    <citation type="journal article" date="2013" name="MBio">
        <title>Genome sequencing of the plant pathogen Taphrina deformans, the causal agent of peach leaf curl.</title>
        <authorList>
            <person name="Cisse O.H."/>
            <person name="Almeida J.M.G.C.F."/>
            <person name="Fonseca A."/>
            <person name="Kumar A.A."/>
            <person name="Salojaervi J."/>
            <person name="Overmyer K."/>
            <person name="Hauser P.M."/>
            <person name="Pagni M."/>
        </authorList>
    </citation>
    <scope>NUCLEOTIDE SEQUENCE [LARGE SCALE GENOMIC DNA]</scope>
    <source>
        <strain evidence="4">PYCC 5710 / ATCC 11124 / CBS 356.35 / IMI 108563 / JCM 9778 / NBRC 8474</strain>
    </source>
</reference>
<accession>R4XAQ5</accession>
<comment type="caution">
    <text evidence="3">The sequence shown here is derived from an EMBL/GenBank/DDBJ whole genome shotgun (WGS) entry which is preliminary data.</text>
</comment>
<feature type="compositionally biased region" description="Polar residues" evidence="1">
    <location>
        <begin position="466"/>
        <end position="483"/>
    </location>
</feature>
<evidence type="ECO:0000259" key="2">
    <source>
        <dbReference type="PROSITE" id="PS50097"/>
    </source>
</evidence>
<evidence type="ECO:0000313" key="4">
    <source>
        <dbReference type="Proteomes" id="UP000013776"/>
    </source>
</evidence>
<evidence type="ECO:0000313" key="3">
    <source>
        <dbReference type="EMBL" id="CCG82934.1"/>
    </source>
</evidence>
<dbReference type="Proteomes" id="UP000013776">
    <property type="component" value="Unassembled WGS sequence"/>
</dbReference>
<dbReference type="eggNOG" id="KOG4682">
    <property type="taxonomic scope" value="Eukaryota"/>
</dbReference>
<dbReference type="Pfam" id="PF00651">
    <property type="entry name" value="BTB"/>
    <property type="match status" value="1"/>
</dbReference>
<evidence type="ECO:0000256" key="1">
    <source>
        <dbReference type="SAM" id="MobiDB-lite"/>
    </source>
</evidence>
<feature type="region of interest" description="Disordered" evidence="1">
    <location>
        <begin position="461"/>
        <end position="489"/>
    </location>
</feature>
<dbReference type="PANTHER" id="PTHR47369:SF1">
    <property type="entry name" value="BTB_POZ DOMAIN-CONTAINING PROTEIN"/>
    <property type="match status" value="1"/>
</dbReference>
<gene>
    <name evidence="3" type="ORF">TAPDE_002689</name>
</gene>
<dbReference type="InterPro" id="IPR011333">
    <property type="entry name" value="SKP1/BTB/POZ_sf"/>
</dbReference>
<name>R4XAQ5_TAPDE</name>
<dbReference type="PANTHER" id="PTHR47369">
    <property type="entry name" value="BTB/POZ DOMAIN-CONTAINING PROTEIN"/>
    <property type="match status" value="1"/>
</dbReference>
<dbReference type="AlphaFoldDB" id="R4XAQ5"/>
<dbReference type="VEuPathDB" id="FungiDB:TAPDE_002689"/>
<dbReference type="Gene3D" id="3.30.710.10">
    <property type="entry name" value="Potassium Channel Kv1.1, Chain A"/>
    <property type="match status" value="1"/>
</dbReference>
<feature type="region of interest" description="Disordered" evidence="1">
    <location>
        <begin position="34"/>
        <end position="59"/>
    </location>
</feature>
<dbReference type="PROSITE" id="PS50097">
    <property type="entry name" value="BTB"/>
    <property type="match status" value="1"/>
</dbReference>
<feature type="domain" description="BTB" evidence="2">
    <location>
        <begin position="111"/>
        <end position="181"/>
    </location>
</feature>